<evidence type="ECO:0000259" key="8">
    <source>
        <dbReference type="Pfam" id="PF02441"/>
    </source>
</evidence>
<dbReference type="Pfam" id="PF02441">
    <property type="entry name" value="Flavoprotein"/>
    <property type="match status" value="1"/>
</dbReference>
<dbReference type="InterPro" id="IPR004507">
    <property type="entry name" value="UbiX-like"/>
</dbReference>
<evidence type="ECO:0000256" key="4">
    <source>
        <dbReference type="ARBA" id="ARBA00022679"/>
    </source>
</evidence>
<dbReference type="FunFam" id="3.40.50.1950:FF:000001">
    <property type="entry name" value="Flavin prenyltransferase UbiX"/>
    <property type="match status" value="1"/>
</dbReference>
<dbReference type="EMBL" id="MFNE01000046">
    <property type="protein sequence ID" value="OGG93746.1"/>
    <property type="molecule type" value="Genomic_DNA"/>
</dbReference>
<evidence type="ECO:0000256" key="6">
    <source>
        <dbReference type="ARBA" id="ARBA00060793"/>
    </source>
</evidence>
<dbReference type="EC" id="2.5.1.129" evidence="7"/>
<keyword evidence="2" id="KW-0285">Flavoprotein</keyword>
<dbReference type="HAMAP" id="MF_01984">
    <property type="entry name" value="ubiX_pad"/>
    <property type="match status" value="1"/>
</dbReference>
<dbReference type="Gene3D" id="3.40.50.1950">
    <property type="entry name" value="Flavin prenyltransferase-like"/>
    <property type="match status" value="1"/>
</dbReference>
<dbReference type="STRING" id="1817772.A2527_11530"/>
<dbReference type="Proteomes" id="UP000178449">
    <property type="component" value="Unassembled WGS sequence"/>
</dbReference>
<keyword evidence="9" id="KW-0456">Lyase</keyword>
<evidence type="ECO:0000256" key="3">
    <source>
        <dbReference type="ARBA" id="ARBA00022643"/>
    </source>
</evidence>
<keyword evidence="1" id="KW-0637">Prenyltransferase</keyword>
<dbReference type="InterPro" id="IPR003382">
    <property type="entry name" value="Flavoprotein"/>
</dbReference>
<protein>
    <recommendedName>
        <fullName evidence="7">flavin prenyltransferase</fullName>
        <ecNumber evidence="7">2.5.1.129</ecNumber>
    </recommendedName>
</protein>
<dbReference type="SUPFAM" id="SSF52507">
    <property type="entry name" value="Homo-oligomeric flavin-containing Cys decarboxylases, HFCD"/>
    <property type="match status" value="1"/>
</dbReference>
<comment type="catalytic activity">
    <reaction evidence="5">
        <text>dimethylallyl phosphate + FMNH2 = prenylated FMNH2 + phosphate</text>
        <dbReference type="Rhea" id="RHEA:37743"/>
        <dbReference type="ChEBI" id="CHEBI:43474"/>
        <dbReference type="ChEBI" id="CHEBI:57618"/>
        <dbReference type="ChEBI" id="CHEBI:87467"/>
        <dbReference type="ChEBI" id="CHEBI:88052"/>
        <dbReference type="EC" id="2.5.1.129"/>
    </reaction>
</comment>
<dbReference type="InterPro" id="IPR036551">
    <property type="entry name" value="Flavin_trans-like"/>
</dbReference>
<name>A0A1F6G6M7_9PROT</name>
<accession>A0A1F6G6M7</accession>
<evidence type="ECO:0000256" key="5">
    <source>
        <dbReference type="ARBA" id="ARBA00050612"/>
    </source>
</evidence>
<proteinExistence type="inferred from homology"/>
<dbReference type="AlphaFoldDB" id="A0A1F6G6M7"/>
<comment type="caution">
    <text evidence="9">The sequence shown here is derived from an EMBL/GenBank/DDBJ whole genome shotgun (WGS) entry which is preliminary data.</text>
</comment>
<reference evidence="9 10" key="1">
    <citation type="journal article" date="2016" name="Nat. Commun.">
        <title>Thousands of microbial genomes shed light on interconnected biogeochemical processes in an aquifer system.</title>
        <authorList>
            <person name="Anantharaman K."/>
            <person name="Brown C.T."/>
            <person name="Hug L.A."/>
            <person name="Sharon I."/>
            <person name="Castelle C.J."/>
            <person name="Probst A.J."/>
            <person name="Thomas B.C."/>
            <person name="Singh A."/>
            <person name="Wilkins M.J."/>
            <person name="Karaoz U."/>
            <person name="Brodie E.L."/>
            <person name="Williams K.H."/>
            <person name="Hubbard S.S."/>
            <person name="Banfield J.F."/>
        </authorList>
    </citation>
    <scope>NUCLEOTIDE SEQUENCE [LARGE SCALE GENOMIC DNA]</scope>
</reference>
<dbReference type="NCBIfam" id="NF004685">
    <property type="entry name" value="PRK06029.1"/>
    <property type="match status" value="1"/>
</dbReference>
<dbReference type="GO" id="GO:0106141">
    <property type="term" value="F:flavin prenyltransferase activity"/>
    <property type="evidence" value="ECO:0007669"/>
    <property type="project" value="UniProtKB-EC"/>
</dbReference>
<dbReference type="NCBIfam" id="TIGR00421">
    <property type="entry name" value="ubiX_pad"/>
    <property type="match status" value="1"/>
</dbReference>
<evidence type="ECO:0000256" key="2">
    <source>
        <dbReference type="ARBA" id="ARBA00022630"/>
    </source>
</evidence>
<keyword evidence="4" id="KW-0808">Transferase</keyword>
<dbReference type="GO" id="GO:0016829">
    <property type="term" value="F:lyase activity"/>
    <property type="evidence" value="ECO:0007669"/>
    <property type="project" value="UniProtKB-KW"/>
</dbReference>
<evidence type="ECO:0000256" key="1">
    <source>
        <dbReference type="ARBA" id="ARBA00022602"/>
    </source>
</evidence>
<organism evidence="9 10">
    <name type="scientific">Candidatus Lambdaproteobacteria bacterium RIFOXYD2_FULL_50_16</name>
    <dbReference type="NCBI Taxonomy" id="1817772"/>
    <lineage>
        <taxon>Bacteria</taxon>
        <taxon>Pseudomonadati</taxon>
        <taxon>Pseudomonadota</taxon>
        <taxon>Candidatus Lambdaproteobacteria</taxon>
    </lineage>
</organism>
<evidence type="ECO:0000256" key="7">
    <source>
        <dbReference type="ARBA" id="ARBA00066834"/>
    </source>
</evidence>
<feature type="non-terminal residue" evidence="9">
    <location>
        <position position="175"/>
    </location>
</feature>
<gene>
    <name evidence="9" type="ORF">A2527_11530</name>
</gene>
<evidence type="ECO:0000313" key="10">
    <source>
        <dbReference type="Proteomes" id="UP000178449"/>
    </source>
</evidence>
<feature type="domain" description="Flavoprotein" evidence="8">
    <location>
        <begin position="4"/>
        <end position="174"/>
    </location>
</feature>
<sequence>MNQRLVVGISGASGVILGVRLLEVLCQNPQIETHLILSSAAERTLALEGGPNPEAVKALANFTYDPTDLAAGPSSGSFLTMGMVVLPCSIKSLSAIAHSYADNLLARAADVTLKEHRPLVLCPRETPLHLGHLRLLTQVAEAGAMICPPIPAYYHGPTEIAHLIDQSVGKVLDLL</sequence>
<keyword evidence="3" id="KW-0288">FMN</keyword>
<evidence type="ECO:0000313" key="9">
    <source>
        <dbReference type="EMBL" id="OGG93746.1"/>
    </source>
</evidence>
<comment type="similarity">
    <text evidence="6">Belongs to the UbiX/PAD1 family.</text>
</comment>